<evidence type="ECO:0000313" key="1">
    <source>
        <dbReference type="EMBL" id="MBC2576559.1"/>
    </source>
</evidence>
<comment type="caution">
    <text evidence="1">The sequence shown here is derived from an EMBL/GenBank/DDBJ whole genome shotgun (WGS) entry which is preliminary data.</text>
</comment>
<dbReference type="RefSeq" id="WP_185624581.1">
    <property type="nucleotide sequence ID" value="NZ_JABGBW010000007.1"/>
</dbReference>
<dbReference type="Proteomes" id="UP000713904">
    <property type="component" value="Unassembled WGS sequence"/>
</dbReference>
<dbReference type="EMBL" id="JABGBW010000007">
    <property type="protein sequence ID" value="MBC2576559.1"/>
    <property type="molecule type" value="Genomic_DNA"/>
</dbReference>
<sequence length="84" mass="9960">MTNSIVSEVEDMIDELIDLINAKRNEISFAIKKLCDESKKQLDIDNIQNIVSNTIEFFFKYYKKAGMEELMRYRMALDCLIEER</sequence>
<name>A0ABR6TMD0_9FIRM</name>
<accession>A0ABR6TMD0</accession>
<evidence type="ECO:0000313" key="2">
    <source>
        <dbReference type="Proteomes" id="UP000713904"/>
    </source>
</evidence>
<protein>
    <submittedName>
        <fullName evidence="1">Uncharacterized protein</fullName>
    </submittedName>
</protein>
<reference evidence="1 2" key="1">
    <citation type="submission" date="2020-05" db="EMBL/GenBank/DDBJ databases">
        <title>Draft genome of xy-202 and genomic insight in genome of the genus Peptostreptococcus.</title>
        <authorList>
            <person name="Zhang Z."/>
        </authorList>
    </citation>
    <scope>NUCLEOTIDE SEQUENCE [LARGE SCALE GENOMIC DNA]</scope>
    <source>
        <strain evidence="1 2">DSM 27025</strain>
    </source>
</reference>
<gene>
    <name evidence="1" type="ORF">HLB29_07640</name>
</gene>
<proteinExistence type="predicted"/>
<keyword evidence="2" id="KW-1185">Reference proteome</keyword>
<organism evidence="1 2">
    <name type="scientific">Peptostreptococcus canis</name>
    <dbReference type="NCBI Taxonomy" id="1159213"/>
    <lineage>
        <taxon>Bacteria</taxon>
        <taxon>Bacillati</taxon>
        <taxon>Bacillota</taxon>
        <taxon>Clostridia</taxon>
        <taxon>Peptostreptococcales</taxon>
        <taxon>Peptostreptococcaceae</taxon>
        <taxon>Peptostreptococcus</taxon>
    </lineage>
</organism>